<reference evidence="2" key="1">
    <citation type="journal article" date="2014" name="Int. J. Syst. Evol. Microbiol.">
        <title>Complete genome sequence of Corynebacterium casei LMG S-19264T (=DSM 44701T), isolated from a smear-ripened cheese.</title>
        <authorList>
            <consortium name="US DOE Joint Genome Institute (JGI-PGF)"/>
            <person name="Walter F."/>
            <person name="Albersmeier A."/>
            <person name="Kalinowski J."/>
            <person name="Ruckert C."/>
        </authorList>
    </citation>
    <scope>NUCLEOTIDE SEQUENCE</scope>
    <source>
        <strain evidence="2">VKM B-2347</strain>
    </source>
</reference>
<accession>A0A9W6IZX4</accession>
<gene>
    <name evidence="2" type="ORF">GCM10008179_03870</name>
</gene>
<name>A0A9W6IZX4_9HYPH</name>
<dbReference type="InterPro" id="IPR007235">
    <property type="entry name" value="Glyco_trans_28_C"/>
</dbReference>
<organism evidence="2 3">
    <name type="scientific">Hansschlegelia plantiphila</name>
    <dbReference type="NCBI Taxonomy" id="374655"/>
    <lineage>
        <taxon>Bacteria</taxon>
        <taxon>Pseudomonadati</taxon>
        <taxon>Pseudomonadota</taxon>
        <taxon>Alphaproteobacteria</taxon>
        <taxon>Hyphomicrobiales</taxon>
        <taxon>Methylopilaceae</taxon>
        <taxon>Hansschlegelia</taxon>
    </lineage>
</organism>
<evidence type="ECO:0000313" key="2">
    <source>
        <dbReference type="EMBL" id="GLK66749.1"/>
    </source>
</evidence>
<dbReference type="Pfam" id="PF04101">
    <property type="entry name" value="Glyco_tran_28_C"/>
    <property type="match status" value="1"/>
</dbReference>
<reference evidence="2" key="2">
    <citation type="submission" date="2023-01" db="EMBL/GenBank/DDBJ databases">
        <authorList>
            <person name="Sun Q."/>
            <person name="Evtushenko L."/>
        </authorList>
    </citation>
    <scope>NUCLEOTIDE SEQUENCE</scope>
    <source>
        <strain evidence="2">VKM B-2347</strain>
    </source>
</reference>
<dbReference type="RefSeq" id="WP_271167010.1">
    <property type="nucleotide sequence ID" value="NZ_BSFI01000002.1"/>
</dbReference>
<dbReference type="SUPFAM" id="SSF53756">
    <property type="entry name" value="UDP-Glycosyltransferase/glycogen phosphorylase"/>
    <property type="match status" value="1"/>
</dbReference>
<dbReference type="PANTHER" id="PTHR21015">
    <property type="entry name" value="UDP-N-ACETYLGLUCOSAMINE--N-ACETYLMURAMYL-(PENTAPEPTIDE) PYROPHOSPHORYL-UNDECAPRENOL N-ACETYLGLUCOSAMINE TRANSFERASE 1"/>
    <property type="match status" value="1"/>
</dbReference>
<comment type="caution">
    <text evidence="2">The sequence shown here is derived from an EMBL/GenBank/DDBJ whole genome shotgun (WGS) entry which is preliminary data.</text>
</comment>
<dbReference type="Proteomes" id="UP001143372">
    <property type="component" value="Unassembled WGS sequence"/>
</dbReference>
<proteinExistence type="predicted"/>
<keyword evidence="3" id="KW-1185">Reference proteome</keyword>
<dbReference type="PANTHER" id="PTHR21015:SF22">
    <property type="entry name" value="GLYCOSYLTRANSFERASE"/>
    <property type="match status" value="1"/>
</dbReference>
<protein>
    <recommendedName>
        <fullName evidence="1">Glycosyl transferase family 28 C-terminal domain-containing protein</fullName>
    </recommendedName>
</protein>
<dbReference type="AlphaFoldDB" id="A0A9W6IZX4"/>
<dbReference type="EMBL" id="BSFI01000002">
    <property type="protein sequence ID" value="GLK66749.1"/>
    <property type="molecule type" value="Genomic_DNA"/>
</dbReference>
<feature type="domain" description="Glycosyl transferase family 28 C-terminal" evidence="1">
    <location>
        <begin position="225"/>
        <end position="292"/>
    </location>
</feature>
<dbReference type="GO" id="GO:0016758">
    <property type="term" value="F:hexosyltransferase activity"/>
    <property type="evidence" value="ECO:0007669"/>
    <property type="project" value="InterPro"/>
</dbReference>
<evidence type="ECO:0000259" key="1">
    <source>
        <dbReference type="Pfam" id="PF04101"/>
    </source>
</evidence>
<evidence type="ECO:0000313" key="3">
    <source>
        <dbReference type="Proteomes" id="UP001143372"/>
    </source>
</evidence>
<dbReference type="Gene3D" id="3.40.50.2000">
    <property type="entry name" value="Glycogen Phosphorylase B"/>
    <property type="match status" value="1"/>
</dbReference>
<sequence length="337" mass="36264">MKRPIGYYVHHHGAGHRRRAEAIAAQLGGRMTMLGTGLGDAGIDLPDDRIDAGFDGEDGTSLRPAALHYAPLRHDGVRQRAAIISGWIAREQPALMVVDVSVEVALLARLCATPTVYVRLFGSRDDAPHLEAFRSAEALLAPWPEIWEHESAPPDLRRRTSYFPGVTPAFAGPTRQFGRPTAVVVYGGGGGRLAAVEQAAEATPDLDWVVLGEIQGEPVRRPDNLRFAGWVPDAPAWIAGAEFVVAGAGDGAVADVAAARRPFLCIPEQRPYREQTDKARVLERAGAAVVVDRWPEPGSWPALRAHLASLDRDALRPLADPHGAAKAAAWIEAIADR</sequence>